<proteinExistence type="predicted"/>
<dbReference type="Proteomes" id="UP000887577">
    <property type="component" value="Unplaced"/>
</dbReference>
<evidence type="ECO:0000313" key="2">
    <source>
        <dbReference type="Proteomes" id="UP000887577"/>
    </source>
</evidence>
<protein>
    <submittedName>
        <fullName evidence="3">Uncharacterized protein</fullName>
    </submittedName>
</protein>
<keyword evidence="1" id="KW-1133">Transmembrane helix</keyword>
<accession>A0A914Z0J4</accession>
<dbReference type="AlphaFoldDB" id="A0A914Z0J4"/>
<name>A0A914Z0J4_9BILA</name>
<feature type="transmembrane region" description="Helical" evidence="1">
    <location>
        <begin position="29"/>
        <end position="53"/>
    </location>
</feature>
<reference evidence="3" key="1">
    <citation type="submission" date="2022-11" db="UniProtKB">
        <authorList>
            <consortium name="WormBaseParasite"/>
        </authorList>
    </citation>
    <scope>IDENTIFICATION</scope>
</reference>
<sequence>MPASSSTARKSKSLTYRCFSSLFTKRGQIITFIVLFVLTIINFPAIYVTLTYFSKISDYHANQQYNIESAMNSSLMIDCDYVVTPWFLNLCLNEDTISGYAWRQYKLLKNDNPNCVDIYERSPCYDSAILIKPNRTRVFPFACPISSMFINGNLKVPWMKDLGNLTESSVVVKMPLISDLKPYLKQTIRAMDLFMLCPSCAFRGCDDNLNTMLTKYRHGWPYSFAACKFSMNATEVCS</sequence>
<organism evidence="2 3">
    <name type="scientific">Panagrolaimus superbus</name>
    <dbReference type="NCBI Taxonomy" id="310955"/>
    <lineage>
        <taxon>Eukaryota</taxon>
        <taxon>Metazoa</taxon>
        <taxon>Ecdysozoa</taxon>
        <taxon>Nematoda</taxon>
        <taxon>Chromadorea</taxon>
        <taxon>Rhabditida</taxon>
        <taxon>Tylenchina</taxon>
        <taxon>Panagrolaimomorpha</taxon>
        <taxon>Panagrolaimoidea</taxon>
        <taxon>Panagrolaimidae</taxon>
        <taxon>Panagrolaimus</taxon>
    </lineage>
</organism>
<evidence type="ECO:0000256" key="1">
    <source>
        <dbReference type="SAM" id="Phobius"/>
    </source>
</evidence>
<keyword evidence="1" id="KW-0812">Transmembrane</keyword>
<keyword evidence="2" id="KW-1185">Reference proteome</keyword>
<dbReference type="WBParaSite" id="PSU_v2.g6252.t1">
    <property type="protein sequence ID" value="PSU_v2.g6252.t1"/>
    <property type="gene ID" value="PSU_v2.g6252"/>
</dbReference>
<keyword evidence="1" id="KW-0472">Membrane</keyword>
<evidence type="ECO:0000313" key="3">
    <source>
        <dbReference type="WBParaSite" id="PSU_v2.g6252.t1"/>
    </source>
</evidence>